<dbReference type="AlphaFoldDB" id="A0A9X3Z250"/>
<dbReference type="RefSeq" id="WP_044898252.1">
    <property type="nucleotide sequence ID" value="NZ_JAPYYP010000002.1"/>
</dbReference>
<dbReference type="Gene3D" id="1.20.1740.10">
    <property type="entry name" value="Amino acid/polyamine transporter I"/>
    <property type="match status" value="1"/>
</dbReference>
<feature type="transmembrane region" description="Helical" evidence="6">
    <location>
        <begin position="142"/>
        <end position="163"/>
    </location>
</feature>
<name>A0A9X3Z250_9BACL</name>
<dbReference type="GO" id="GO:0005886">
    <property type="term" value="C:plasma membrane"/>
    <property type="evidence" value="ECO:0007669"/>
    <property type="project" value="UniProtKB-SubCell"/>
</dbReference>
<dbReference type="PANTHER" id="PTHR42770">
    <property type="entry name" value="AMINO ACID TRANSPORTER-RELATED"/>
    <property type="match status" value="1"/>
</dbReference>
<keyword evidence="2" id="KW-1003">Cell membrane</keyword>
<evidence type="ECO:0000256" key="6">
    <source>
        <dbReference type="SAM" id="Phobius"/>
    </source>
</evidence>
<feature type="transmembrane region" description="Helical" evidence="6">
    <location>
        <begin position="411"/>
        <end position="431"/>
    </location>
</feature>
<sequence length="479" mass="51255">MSSQKWGFWLLTAFVVGNMVGSGIFMLPNTLVQASSPLAVLLAWLLTGFGVLMIALVFGNLSVRRPDLTAGPQSYARAMFDNPRAGKIAGFSMVWGYWVANWAGNVAVITTFAGYLSAFFPIMQDKTVLFSLFSFQVEKGKLTTFLVCTALLWGFHTLLVRGLNGAGKLNFLSTATKVLGFVLFIGVCLFAFNAANMGDFYTPITDDQGVIHGLPSQVNMAMLATLWAFIGIESAVVLSGRARSQRDVRSATIAGLLISLVLYMGITFLTMGVLPLEQLRESDKPLVDALSQVIGSTGGTVMAVLAIVSLIGSTIGWLLIGSEPPFQAARAGMFPASFAKVNASGSPVRSLTVTNLMSQLFIFSTISGTIAEAYHFVITVATLAILLPYLASAVFQLKLVAVGETYERQPGARLFDGVVAVLAALFSLWVIKTGTADMKTLLFGLALYAVGLLLYPVMTPRQTAAAAPSPQADPERNYM</sequence>
<feature type="transmembrane region" description="Helical" evidence="6">
    <location>
        <begin position="373"/>
        <end position="391"/>
    </location>
</feature>
<evidence type="ECO:0000256" key="2">
    <source>
        <dbReference type="ARBA" id="ARBA00022475"/>
    </source>
</evidence>
<keyword evidence="8" id="KW-1185">Reference proteome</keyword>
<dbReference type="EMBL" id="JAPYYP010000002">
    <property type="protein sequence ID" value="MDA5107255.1"/>
    <property type="molecule type" value="Genomic_DNA"/>
</dbReference>
<dbReference type="InterPro" id="IPR050367">
    <property type="entry name" value="APC_superfamily"/>
</dbReference>
<accession>A0A9X3Z250</accession>
<feature type="transmembrane region" description="Helical" evidence="6">
    <location>
        <begin position="175"/>
        <end position="198"/>
    </location>
</feature>
<dbReference type="Pfam" id="PF13520">
    <property type="entry name" value="AA_permease_2"/>
    <property type="match status" value="1"/>
</dbReference>
<protein>
    <submittedName>
        <fullName evidence="7">Amino acid permease</fullName>
    </submittedName>
</protein>
<proteinExistence type="predicted"/>
<feature type="transmembrane region" description="Helical" evidence="6">
    <location>
        <begin position="218"/>
        <end position="239"/>
    </location>
</feature>
<evidence type="ECO:0000256" key="4">
    <source>
        <dbReference type="ARBA" id="ARBA00022989"/>
    </source>
</evidence>
<evidence type="ECO:0000256" key="5">
    <source>
        <dbReference type="ARBA" id="ARBA00023136"/>
    </source>
</evidence>
<feature type="transmembrane region" description="Helical" evidence="6">
    <location>
        <begin position="94"/>
        <end position="122"/>
    </location>
</feature>
<dbReference type="InterPro" id="IPR002293">
    <property type="entry name" value="AA/rel_permease1"/>
</dbReference>
<evidence type="ECO:0000256" key="3">
    <source>
        <dbReference type="ARBA" id="ARBA00022692"/>
    </source>
</evidence>
<feature type="transmembrane region" description="Helical" evidence="6">
    <location>
        <begin position="440"/>
        <end position="458"/>
    </location>
</feature>
<feature type="transmembrane region" description="Helical" evidence="6">
    <location>
        <begin position="38"/>
        <end position="58"/>
    </location>
</feature>
<organism evidence="7 8">
    <name type="scientific">Brevibacillus thermoruber</name>
    <dbReference type="NCBI Taxonomy" id="33942"/>
    <lineage>
        <taxon>Bacteria</taxon>
        <taxon>Bacillati</taxon>
        <taxon>Bacillota</taxon>
        <taxon>Bacilli</taxon>
        <taxon>Bacillales</taxon>
        <taxon>Paenibacillaceae</taxon>
        <taxon>Brevibacillus</taxon>
    </lineage>
</organism>
<dbReference type="PIRSF" id="PIRSF006060">
    <property type="entry name" value="AA_transporter"/>
    <property type="match status" value="1"/>
</dbReference>
<comment type="caution">
    <text evidence="7">The sequence shown here is derived from an EMBL/GenBank/DDBJ whole genome shotgun (WGS) entry which is preliminary data.</text>
</comment>
<dbReference type="Proteomes" id="UP001151071">
    <property type="component" value="Unassembled WGS sequence"/>
</dbReference>
<keyword evidence="4 6" id="KW-1133">Transmembrane helix</keyword>
<comment type="subcellular location">
    <subcellularLocation>
        <location evidence="1">Cell membrane</location>
        <topology evidence="1">Multi-pass membrane protein</topology>
    </subcellularLocation>
</comment>
<evidence type="ECO:0000256" key="1">
    <source>
        <dbReference type="ARBA" id="ARBA00004651"/>
    </source>
</evidence>
<dbReference type="GO" id="GO:0022857">
    <property type="term" value="F:transmembrane transporter activity"/>
    <property type="evidence" value="ECO:0007669"/>
    <property type="project" value="InterPro"/>
</dbReference>
<evidence type="ECO:0000313" key="7">
    <source>
        <dbReference type="EMBL" id="MDA5107255.1"/>
    </source>
</evidence>
<feature type="transmembrane region" description="Helical" evidence="6">
    <location>
        <begin position="294"/>
        <end position="320"/>
    </location>
</feature>
<dbReference type="PANTHER" id="PTHR42770:SF14">
    <property type="entry name" value="ARGININE_ORNITHINE ANTIPORTER-RELATED"/>
    <property type="match status" value="1"/>
</dbReference>
<keyword evidence="3 6" id="KW-0812">Transmembrane</keyword>
<keyword evidence="5 6" id="KW-0472">Membrane</keyword>
<feature type="transmembrane region" description="Helical" evidence="6">
    <location>
        <begin position="251"/>
        <end position="274"/>
    </location>
</feature>
<reference evidence="7" key="1">
    <citation type="submission" date="2022-12" db="EMBL/GenBank/DDBJ databases">
        <title>Draft genome sequence of the thermophilic strain Brevibacillus thermoruber HT42, isolated from Los Humeros, Puebla, Mexico, with biotechnological potential.</title>
        <authorList>
            <person name="Lara Sanchez J."/>
            <person name="Solis Palacios R."/>
            <person name="Bustos Baena A.S."/>
            <person name="Ruz Baez A.E."/>
            <person name="Espinosa Luna G."/>
            <person name="Oliart Ros R.M."/>
        </authorList>
    </citation>
    <scope>NUCLEOTIDE SEQUENCE</scope>
    <source>
        <strain evidence="7">HT42</strain>
    </source>
</reference>
<feature type="transmembrane region" description="Helical" evidence="6">
    <location>
        <begin position="7"/>
        <end position="26"/>
    </location>
</feature>
<evidence type="ECO:0000313" key="8">
    <source>
        <dbReference type="Proteomes" id="UP001151071"/>
    </source>
</evidence>
<gene>
    <name evidence="7" type="ORF">O3V59_02695</name>
</gene>